<gene>
    <name evidence="1" type="ORF">JBS370_LOCUS35881</name>
</gene>
<dbReference type="EMBL" id="CAJOBD010013188">
    <property type="protein sequence ID" value="CAF4188138.1"/>
    <property type="molecule type" value="Genomic_DNA"/>
</dbReference>
<accession>A0A820ANB4</accession>
<protein>
    <submittedName>
        <fullName evidence="1">Uncharacterized protein</fullName>
    </submittedName>
</protein>
<name>A0A820ANB4_9BILA</name>
<evidence type="ECO:0000313" key="2">
    <source>
        <dbReference type="Proteomes" id="UP000663836"/>
    </source>
</evidence>
<evidence type="ECO:0000313" key="1">
    <source>
        <dbReference type="EMBL" id="CAF4188138.1"/>
    </source>
</evidence>
<comment type="caution">
    <text evidence="1">The sequence shown here is derived from an EMBL/GenBank/DDBJ whole genome shotgun (WGS) entry which is preliminary data.</text>
</comment>
<organism evidence="1 2">
    <name type="scientific">Rotaria sordida</name>
    <dbReference type="NCBI Taxonomy" id="392033"/>
    <lineage>
        <taxon>Eukaryota</taxon>
        <taxon>Metazoa</taxon>
        <taxon>Spiralia</taxon>
        <taxon>Gnathifera</taxon>
        <taxon>Rotifera</taxon>
        <taxon>Eurotatoria</taxon>
        <taxon>Bdelloidea</taxon>
        <taxon>Philodinida</taxon>
        <taxon>Philodinidae</taxon>
        <taxon>Rotaria</taxon>
    </lineage>
</organism>
<sequence>MVDVLYSLVNVNERFDQLILDHFYIRHLNMTTMTIRSVFDRIYSIDDQVLARICERILPRIHHQVNQLTVEPRSMDRLLTVNYSQLYYVGKVSTIFDIFYPDSLSYLS</sequence>
<dbReference type="Proteomes" id="UP000663836">
    <property type="component" value="Unassembled WGS sequence"/>
</dbReference>
<dbReference type="AlphaFoldDB" id="A0A820ANB4"/>
<reference evidence="1" key="1">
    <citation type="submission" date="2021-02" db="EMBL/GenBank/DDBJ databases">
        <authorList>
            <person name="Nowell W R."/>
        </authorList>
    </citation>
    <scope>NUCLEOTIDE SEQUENCE</scope>
</reference>
<proteinExistence type="predicted"/>